<organism evidence="2 3">
    <name type="scientific">Pendulispora brunnea</name>
    <dbReference type="NCBI Taxonomy" id="2905690"/>
    <lineage>
        <taxon>Bacteria</taxon>
        <taxon>Pseudomonadati</taxon>
        <taxon>Myxococcota</taxon>
        <taxon>Myxococcia</taxon>
        <taxon>Myxococcales</taxon>
        <taxon>Sorangiineae</taxon>
        <taxon>Pendulisporaceae</taxon>
        <taxon>Pendulispora</taxon>
    </lineage>
</organism>
<feature type="chain" id="PRO_5045742155" evidence="1">
    <location>
        <begin position="38"/>
        <end position="216"/>
    </location>
</feature>
<dbReference type="RefSeq" id="WP_394844776.1">
    <property type="nucleotide sequence ID" value="NZ_CP089982.1"/>
</dbReference>
<protein>
    <submittedName>
        <fullName evidence="2">Uncharacterized protein</fullName>
    </submittedName>
</protein>
<keyword evidence="3" id="KW-1185">Reference proteome</keyword>
<accession>A0ABZ2K644</accession>
<dbReference type="EMBL" id="CP089982">
    <property type="protein sequence ID" value="WXA94173.1"/>
    <property type="molecule type" value="Genomic_DNA"/>
</dbReference>
<gene>
    <name evidence="2" type="ORF">LZC95_47985</name>
</gene>
<reference evidence="2 3" key="1">
    <citation type="submission" date="2021-12" db="EMBL/GenBank/DDBJ databases">
        <title>Discovery of the Pendulisporaceae a myxobacterial family with distinct sporulation behavior and unique specialized metabolism.</title>
        <authorList>
            <person name="Garcia R."/>
            <person name="Popoff A."/>
            <person name="Bader C.D."/>
            <person name="Loehr J."/>
            <person name="Walesch S."/>
            <person name="Walt C."/>
            <person name="Boldt J."/>
            <person name="Bunk B."/>
            <person name="Haeckl F.J.F.P.J."/>
            <person name="Gunesch A.P."/>
            <person name="Birkelbach J."/>
            <person name="Nuebel U."/>
            <person name="Pietschmann T."/>
            <person name="Bach T."/>
            <person name="Mueller R."/>
        </authorList>
    </citation>
    <scope>NUCLEOTIDE SEQUENCE [LARGE SCALE GENOMIC DNA]</scope>
    <source>
        <strain evidence="2 3">MSr12523</strain>
    </source>
</reference>
<keyword evidence="1" id="KW-0732">Signal</keyword>
<proteinExistence type="predicted"/>
<name>A0ABZ2K644_9BACT</name>
<evidence type="ECO:0000256" key="1">
    <source>
        <dbReference type="SAM" id="SignalP"/>
    </source>
</evidence>
<evidence type="ECO:0000313" key="3">
    <source>
        <dbReference type="Proteomes" id="UP001379533"/>
    </source>
</evidence>
<feature type="signal peptide" evidence="1">
    <location>
        <begin position="1"/>
        <end position="37"/>
    </location>
</feature>
<evidence type="ECO:0000313" key="2">
    <source>
        <dbReference type="EMBL" id="WXA94173.1"/>
    </source>
</evidence>
<dbReference type="Proteomes" id="UP001379533">
    <property type="component" value="Chromosome"/>
</dbReference>
<sequence length="216" mass="22369">MTAAGNSKAFFPHRLANLARAAVVLSCIAATSRTALAAEGVPQAPPAGQPSWAPHGTMSNPIIVQLHPETGGIPTTVALSGPRILDDWEEGQPIPNGYHMETRIRRGLVIGGAIPFGIFYVFSLMAASISADAQDNASALLLPALGPFIQAAQTQSSTGQFFCALDGIVQTGGLAMLIGGLVSPKTVLVRNDLGFKMELRPVATHTSMGVGLGGSW</sequence>